<evidence type="ECO:0000313" key="2">
    <source>
        <dbReference type="Proteomes" id="UP000323225"/>
    </source>
</evidence>
<reference evidence="1 2" key="1">
    <citation type="submission" date="2019-09" db="EMBL/GenBank/DDBJ databases">
        <authorList>
            <person name="Kritzky A."/>
            <person name="Schelkanova E.Y."/>
            <person name="Alkhova Z.V."/>
            <person name="Smirnova N.I."/>
        </authorList>
    </citation>
    <scope>NUCLEOTIDE SEQUENCE [LARGE SCALE GENOMIC DNA]</scope>
    <source>
        <strain evidence="1 2">M1526</strain>
    </source>
</reference>
<dbReference type="AlphaFoldDB" id="A0A5B1BZS1"/>
<dbReference type="EMBL" id="VUAA01000022">
    <property type="protein sequence ID" value="KAA1253392.1"/>
    <property type="molecule type" value="Genomic_DNA"/>
</dbReference>
<dbReference type="Proteomes" id="UP000323225">
    <property type="component" value="Unassembled WGS sequence"/>
</dbReference>
<evidence type="ECO:0000313" key="1">
    <source>
        <dbReference type="EMBL" id="KAA1253392.1"/>
    </source>
</evidence>
<sequence length="88" mass="10025">MSDHKLVLSDDPKKALKEIASYLRSVNTSPDRVVTETYDCGCEEPQRCDCEKESEIIGYWQTPEYLEGLMEMADECERISSPASEESK</sequence>
<proteinExistence type="predicted"/>
<name>A0A5B1BZS1_VIBCL</name>
<organism evidence="1 2">
    <name type="scientific">Vibrio cholerae</name>
    <dbReference type="NCBI Taxonomy" id="666"/>
    <lineage>
        <taxon>Bacteria</taxon>
        <taxon>Pseudomonadati</taxon>
        <taxon>Pseudomonadota</taxon>
        <taxon>Gammaproteobacteria</taxon>
        <taxon>Vibrionales</taxon>
        <taxon>Vibrionaceae</taxon>
        <taxon>Vibrio</taxon>
    </lineage>
</organism>
<gene>
    <name evidence="1" type="ORF">F0M16_17825</name>
</gene>
<comment type="caution">
    <text evidence="1">The sequence shown here is derived from an EMBL/GenBank/DDBJ whole genome shotgun (WGS) entry which is preliminary data.</text>
</comment>
<accession>A0A5B1BZS1</accession>
<protein>
    <submittedName>
        <fullName evidence="1">Uncharacterized protein</fullName>
    </submittedName>
</protein>